<keyword evidence="3" id="KW-0560">Oxidoreductase</keyword>
<dbReference type="RefSeq" id="WP_168447314.1">
    <property type="nucleotide sequence ID" value="NZ_JAAXOW010000002.1"/>
</dbReference>
<dbReference type="InterPro" id="IPR002734">
    <property type="entry name" value="RibDG_C"/>
</dbReference>
<organism evidence="5 6">
    <name type="scientific">Sanguibacter hominis ATCC BAA-789</name>
    <dbReference type="NCBI Taxonomy" id="1312740"/>
    <lineage>
        <taxon>Bacteria</taxon>
        <taxon>Bacillati</taxon>
        <taxon>Actinomycetota</taxon>
        <taxon>Actinomycetes</taxon>
        <taxon>Micrococcales</taxon>
        <taxon>Sanguibacteraceae</taxon>
        <taxon>Sanguibacter</taxon>
    </lineage>
</organism>
<dbReference type="SUPFAM" id="SSF53597">
    <property type="entry name" value="Dihydrofolate reductase-like"/>
    <property type="match status" value="1"/>
</dbReference>
<evidence type="ECO:0000256" key="1">
    <source>
        <dbReference type="ARBA" id="ARBA00005104"/>
    </source>
</evidence>
<evidence type="ECO:0000313" key="6">
    <source>
        <dbReference type="Proteomes" id="UP000774283"/>
    </source>
</evidence>
<dbReference type="InterPro" id="IPR024072">
    <property type="entry name" value="DHFR-like_dom_sf"/>
</dbReference>
<accession>A0A9X5FFD2</accession>
<dbReference type="EMBL" id="JAAXOW010000002">
    <property type="protein sequence ID" value="NKX93254.1"/>
    <property type="molecule type" value="Genomic_DNA"/>
</dbReference>
<dbReference type="PANTHER" id="PTHR38011">
    <property type="entry name" value="DIHYDROFOLATE REDUCTASE FAMILY PROTEIN (AFU_ORTHOLOGUE AFUA_8G06820)"/>
    <property type="match status" value="1"/>
</dbReference>
<evidence type="ECO:0000256" key="2">
    <source>
        <dbReference type="ARBA" id="ARBA00022857"/>
    </source>
</evidence>
<evidence type="ECO:0000313" key="5">
    <source>
        <dbReference type="EMBL" id="NKX93254.1"/>
    </source>
</evidence>
<dbReference type="PANTHER" id="PTHR38011:SF7">
    <property type="entry name" value="2,5-DIAMINO-6-RIBOSYLAMINO-4(3H)-PYRIMIDINONE 5'-PHOSPHATE REDUCTASE"/>
    <property type="match status" value="1"/>
</dbReference>
<name>A0A9X5FFD2_9MICO</name>
<sequence length="269" mass="28071">MTSAPTFDLLIDGGRAVDQATRIAPEPGEPRLGELLAHPEPRDGRRVHVRANMVASVDGGAWGADHRSGSINDAADLRVFEVLRALADVVLVGAGTIRAERYGPVERPARLAALTAAAGRSPGIVTAVVSRTGVLPPSLLDEAAQTMLLTTSEGAAAHRGSDLDRDGRLVVVDDGAGGVDLRAALDALAERGLTRVLTEGGPHLLATLLDERLVDELMLTTSPRLVGPAPGRIVAGPRSLQDALDMHATPAVLLHAGGTLITRWVLRGR</sequence>
<dbReference type="GO" id="GO:0009231">
    <property type="term" value="P:riboflavin biosynthetic process"/>
    <property type="evidence" value="ECO:0007669"/>
    <property type="project" value="InterPro"/>
</dbReference>
<comment type="pathway">
    <text evidence="1">Cofactor biosynthesis; riboflavin biosynthesis.</text>
</comment>
<dbReference type="Pfam" id="PF01872">
    <property type="entry name" value="RibD_C"/>
    <property type="match status" value="1"/>
</dbReference>
<proteinExistence type="predicted"/>
<evidence type="ECO:0000256" key="3">
    <source>
        <dbReference type="ARBA" id="ARBA00023002"/>
    </source>
</evidence>
<evidence type="ECO:0000259" key="4">
    <source>
        <dbReference type="Pfam" id="PF01872"/>
    </source>
</evidence>
<comment type="caution">
    <text evidence="5">The sequence shown here is derived from an EMBL/GenBank/DDBJ whole genome shotgun (WGS) entry which is preliminary data.</text>
</comment>
<dbReference type="Gene3D" id="3.40.430.10">
    <property type="entry name" value="Dihydrofolate Reductase, subunit A"/>
    <property type="match status" value="1"/>
</dbReference>
<keyword evidence="2" id="KW-0521">NADP</keyword>
<dbReference type="AlphaFoldDB" id="A0A9X5FFD2"/>
<gene>
    <name evidence="5" type="ORF">HF995_08200</name>
</gene>
<keyword evidence="6" id="KW-1185">Reference proteome</keyword>
<protein>
    <submittedName>
        <fullName evidence="5">Deaminase</fullName>
    </submittedName>
</protein>
<reference evidence="5 6" key="1">
    <citation type="submission" date="2020-04" db="EMBL/GenBank/DDBJ databases">
        <title>MicrobeNet Type strains.</title>
        <authorList>
            <person name="Nicholson A.C."/>
        </authorList>
    </citation>
    <scope>NUCLEOTIDE SEQUENCE [LARGE SCALE GENOMIC DNA]</scope>
    <source>
        <strain evidence="5 6">ATCC BAA-789</strain>
    </source>
</reference>
<dbReference type="InterPro" id="IPR050765">
    <property type="entry name" value="Riboflavin_Biosynth_HTPR"/>
</dbReference>
<dbReference type="Proteomes" id="UP000774283">
    <property type="component" value="Unassembled WGS sequence"/>
</dbReference>
<dbReference type="GO" id="GO:0008703">
    <property type="term" value="F:5-amino-6-(5-phosphoribosylamino)uracil reductase activity"/>
    <property type="evidence" value="ECO:0007669"/>
    <property type="project" value="InterPro"/>
</dbReference>
<feature type="domain" description="Bacterial bifunctional deaminase-reductase C-terminal" evidence="4">
    <location>
        <begin position="48"/>
        <end position="241"/>
    </location>
</feature>